<evidence type="ECO:0000313" key="3">
    <source>
        <dbReference type="EMBL" id="GLQ88016.1"/>
    </source>
</evidence>
<accession>A0ABQ5X8N2</accession>
<name>A0ABQ5X8N2_9GAMM</name>
<keyword evidence="4" id="KW-1185">Reference proteome</keyword>
<protein>
    <recommendedName>
        <fullName evidence="2">Sialidase domain-containing protein</fullName>
    </recommendedName>
</protein>
<gene>
    <name evidence="3" type="ORF">GCM10007898_15850</name>
</gene>
<dbReference type="SUPFAM" id="SSF50939">
    <property type="entry name" value="Sialidases"/>
    <property type="match status" value="1"/>
</dbReference>
<dbReference type="Gene3D" id="2.120.10.10">
    <property type="match status" value="1"/>
</dbReference>
<comment type="caution">
    <text evidence="3">The sequence shown here is derived from an EMBL/GenBank/DDBJ whole genome shotgun (WGS) entry which is preliminary data.</text>
</comment>
<reference evidence="4" key="1">
    <citation type="journal article" date="2019" name="Int. J. Syst. Evol. Microbiol.">
        <title>The Global Catalogue of Microorganisms (GCM) 10K type strain sequencing project: providing services to taxonomists for standard genome sequencing and annotation.</title>
        <authorList>
            <consortium name="The Broad Institute Genomics Platform"/>
            <consortium name="The Broad Institute Genome Sequencing Center for Infectious Disease"/>
            <person name="Wu L."/>
            <person name="Ma J."/>
        </authorList>
    </citation>
    <scope>NUCLEOTIDE SEQUENCE [LARGE SCALE GENOMIC DNA]</scope>
    <source>
        <strain evidence="4">NBRC 111981</strain>
    </source>
</reference>
<evidence type="ECO:0000256" key="1">
    <source>
        <dbReference type="SAM" id="SignalP"/>
    </source>
</evidence>
<dbReference type="CDD" id="cd15482">
    <property type="entry name" value="Sialidase_non-viral"/>
    <property type="match status" value="1"/>
</dbReference>
<feature type="chain" id="PRO_5047439824" description="Sialidase domain-containing protein" evidence="1">
    <location>
        <begin position="26"/>
        <end position="525"/>
    </location>
</feature>
<dbReference type="InterPro" id="IPR011040">
    <property type="entry name" value="Sialidase"/>
</dbReference>
<dbReference type="Pfam" id="PF13088">
    <property type="entry name" value="BNR_2"/>
    <property type="match status" value="1"/>
</dbReference>
<dbReference type="Proteomes" id="UP001156627">
    <property type="component" value="Unassembled WGS sequence"/>
</dbReference>
<proteinExistence type="predicted"/>
<feature type="domain" description="Sialidase" evidence="2">
    <location>
        <begin position="78"/>
        <end position="289"/>
    </location>
</feature>
<dbReference type="RefSeq" id="WP_284331464.1">
    <property type="nucleotide sequence ID" value="NZ_BSOA01000014.1"/>
</dbReference>
<evidence type="ECO:0000313" key="4">
    <source>
        <dbReference type="Proteomes" id="UP001156627"/>
    </source>
</evidence>
<sequence length="525" mass="56942">MRRTPCYPRTVCLLLAMAATHAACAQEQAPDVASGEFLANGTGYASVVQLSQLTDADAGGRLLLTFEQSGMAGLPLYVSDDHGKSWHYMQNVVDQEHAGEPAWQLRWQPNISELDRDSGDLKRGTLLLAANATRNDAKGHVIEEDLQLYTSIDQGKTWHYRSSIVRGGGHPEDKDNHGVWEPNVHVLDDGRMIVYYSSEQHKDQGFNQILAHKLSRDGGKTWGAEAMDVGVPGGVERPGMAVVTRLPDRRYVMNFEDIDGPENGKIHLKFSADGLDFGDPANRGIPVQTEGSAWPAACPVVSWFPVGGAQGVIVVSGERAGGNGDAAGRSLYWNNNGGKGPWWEVPAPVQKITGNIHAGWTQALLLQQDGKFLHITSSSSTDLQRGWKAAYNVMLYASASLNFNRYEAEDAARTDAVVVGNPRASNRRMARIAAGPYGKLQFDIHRDHGGTHVLRLRYEDVGLTATPRINVNGTPVAAGIGKADGDSGWEVMDVSAELKDGDNTIVIGGAEHAYDLDYVEIDPAR</sequence>
<organism evidence="3 4">
    <name type="scientific">Dyella flagellata</name>
    <dbReference type="NCBI Taxonomy" id="1867833"/>
    <lineage>
        <taxon>Bacteria</taxon>
        <taxon>Pseudomonadati</taxon>
        <taxon>Pseudomonadota</taxon>
        <taxon>Gammaproteobacteria</taxon>
        <taxon>Lysobacterales</taxon>
        <taxon>Rhodanobacteraceae</taxon>
        <taxon>Dyella</taxon>
    </lineage>
</organism>
<dbReference type="PANTHER" id="PTHR38792">
    <property type="entry name" value="BNR/ASP-BOX REPEAT DOMAIN PROTEIN (AFU_ORTHOLOGUE AFUA_7G06430)-RELATED"/>
    <property type="match status" value="1"/>
</dbReference>
<dbReference type="EMBL" id="BSOA01000014">
    <property type="protein sequence ID" value="GLQ88016.1"/>
    <property type="molecule type" value="Genomic_DNA"/>
</dbReference>
<keyword evidence="1" id="KW-0732">Signal</keyword>
<evidence type="ECO:0000259" key="2">
    <source>
        <dbReference type="Pfam" id="PF13088"/>
    </source>
</evidence>
<feature type="signal peptide" evidence="1">
    <location>
        <begin position="1"/>
        <end position="25"/>
    </location>
</feature>
<dbReference type="Gene3D" id="2.60.120.260">
    <property type="entry name" value="Galactose-binding domain-like"/>
    <property type="match status" value="1"/>
</dbReference>
<dbReference type="InterPro" id="IPR036278">
    <property type="entry name" value="Sialidase_sf"/>
</dbReference>
<dbReference type="PANTHER" id="PTHR38792:SF3">
    <property type="entry name" value="BNR_ASP-BOX REPEAT DOMAIN PROTEIN (AFU_ORTHOLOGUE AFUA_7G06430)-RELATED"/>
    <property type="match status" value="1"/>
</dbReference>